<evidence type="ECO:0000256" key="2">
    <source>
        <dbReference type="ARBA" id="ARBA00022729"/>
    </source>
</evidence>
<dbReference type="NCBIfam" id="NF037995">
    <property type="entry name" value="TRAP_S1"/>
    <property type="match status" value="1"/>
</dbReference>
<evidence type="ECO:0000313" key="5">
    <source>
        <dbReference type="EMBL" id="APZ53947.1"/>
    </source>
</evidence>
<dbReference type="Gene3D" id="3.40.190.170">
    <property type="entry name" value="Bacterial extracellular solute-binding protein, family 7"/>
    <property type="match status" value="1"/>
</dbReference>
<accession>A0A1P8UX35</accession>
<dbReference type="RefSeq" id="WP_076703004.1">
    <property type="nucleotide sequence ID" value="NZ_CP015093.1"/>
</dbReference>
<evidence type="ECO:0000256" key="4">
    <source>
        <dbReference type="SAM" id="SignalP"/>
    </source>
</evidence>
<evidence type="ECO:0000256" key="1">
    <source>
        <dbReference type="ARBA" id="ARBA00004418"/>
    </source>
</evidence>
<proteinExistence type="predicted"/>
<dbReference type="Proteomes" id="UP000187059">
    <property type="component" value="Chromosome"/>
</dbReference>
<dbReference type="InterPro" id="IPR018389">
    <property type="entry name" value="DctP_fam"/>
</dbReference>
<name>A0A1P8UX35_9RHOB</name>
<dbReference type="GO" id="GO:0042597">
    <property type="term" value="C:periplasmic space"/>
    <property type="evidence" value="ECO:0007669"/>
    <property type="project" value="UniProtKB-SubCell"/>
</dbReference>
<evidence type="ECO:0000313" key="6">
    <source>
        <dbReference type="Proteomes" id="UP000187059"/>
    </source>
</evidence>
<dbReference type="KEGG" id="paby:Ga0080574_TMP3613"/>
<feature type="chain" id="PRO_5012975768" evidence="4">
    <location>
        <begin position="24"/>
        <end position="333"/>
    </location>
</feature>
<gene>
    <name evidence="5" type="ORF">Ga0080574_TMP3613</name>
</gene>
<sequence length="333" mass="37023" precursor="true">MKTKTLLGLATGLALILGQAAQAETTWKMATKMPVDSPEGQIFEKFAELTEEYTGGELKITVYPNEQLGKENAVLEQLQANIIQIYAEGYSYMKKWEPALDWTTPAFAFDDYDHWVRFMNSDLVKGWFDNAAEQSGVRPLGDPTRVLRGPFRVTVSNVPIETADGYNGLKLRMHESKSAIETWDAIGADVITLPWTEVHQSISKGIVQAVNSPIALVESMRFNEVAPYITRMDEYWQAIGFMVNDDALTALDEDTRAGLLKAYDEAGEMSQDLMFSVADESIARMEADGATYTVIDTAPLVETMRAYYDERAAAGELPDGLLETIDETRAVSQ</sequence>
<reference evidence="5 6" key="1">
    <citation type="submission" date="2016-04" db="EMBL/GenBank/DDBJ databases">
        <title>Deep-sea bacteria in the southern Pacific.</title>
        <authorList>
            <person name="Tang K."/>
        </authorList>
    </citation>
    <scope>NUCLEOTIDE SEQUENCE [LARGE SCALE GENOMIC DNA]</scope>
    <source>
        <strain evidence="5 6">JLT2014</strain>
    </source>
</reference>
<keyword evidence="6" id="KW-1185">Reference proteome</keyword>
<organism evidence="5 6">
    <name type="scientific">Salipiger abyssi</name>
    <dbReference type="NCBI Taxonomy" id="1250539"/>
    <lineage>
        <taxon>Bacteria</taxon>
        <taxon>Pseudomonadati</taxon>
        <taxon>Pseudomonadota</taxon>
        <taxon>Alphaproteobacteria</taxon>
        <taxon>Rhodobacterales</taxon>
        <taxon>Roseobacteraceae</taxon>
        <taxon>Salipiger</taxon>
    </lineage>
</organism>
<protein>
    <submittedName>
        <fullName evidence="5">TRAP-type C4-dicarboxylate transport system, periplasmic component</fullName>
    </submittedName>
</protein>
<keyword evidence="2 4" id="KW-0732">Signal</keyword>
<keyword evidence="3" id="KW-0574">Periplasm</keyword>
<dbReference type="OrthoDB" id="8673861at2"/>
<dbReference type="AlphaFoldDB" id="A0A1P8UX35"/>
<evidence type="ECO:0000256" key="3">
    <source>
        <dbReference type="ARBA" id="ARBA00022764"/>
    </source>
</evidence>
<dbReference type="EMBL" id="CP015093">
    <property type="protein sequence ID" value="APZ53947.1"/>
    <property type="molecule type" value="Genomic_DNA"/>
</dbReference>
<dbReference type="PANTHER" id="PTHR33376">
    <property type="match status" value="1"/>
</dbReference>
<dbReference type="CDD" id="cd13603">
    <property type="entry name" value="PBP2_TRAP_Siap_TeaA_like"/>
    <property type="match status" value="1"/>
</dbReference>
<dbReference type="STRING" id="1250539.Ga0080574_TMP3613"/>
<feature type="signal peptide" evidence="4">
    <location>
        <begin position="1"/>
        <end position="23"/>
    </location>
</feature>
<dbReference type="InterPro" id="IPR038404">
    <property type="entry name" value="TRAP_DctP_sf"/>
</dbReference>
<comment type="subcellular location">
    <subcellularLocation>
        <location evidence="1">Periplasm</location>
    </subcellularLocation>
</comment>
<dbReference type="Pfam" id="PF03480">
    <property type="entry name" value="DctP"/>
    <property type="match status" value="1"/>
</dbReference>
<dbReference type="GO" id="GO:0055085">
    <property type="term" value="P:transmembrane transport"/>
    <property type="evidence" value="ECO:0007669"/>
    <property type="project" value="InterPro"/>
</dbReference>
<dbReference type="PANTHER" id="PTHR33376:SF4">
    <property type="entry name" value="SIALIC ACID-BINDING PERIPLASMIC PROTEIN SIAP"/>
    <property type="match status" value="1"/>
</dbReference>